<evidence type="ECO:0000313" key="1">
    <source>
        <dbReference type="EMBL" id="KAJ9084830.1"/>
    </source>
</evidence>
<accession>A0ACC2UDB4</accession>
<keyword evidence="2" id="KW-1185">Reference proteome</keyword>
<reference evidence="1" key="1">
    <citation type="submission" date="2022-04" db="EMBL/GenBank/DDBJ databases">
        <title>Genome of the entomopathogenic fungus Entomophthora muscae.</title>
        <authorList>
            <person name="Elya C."/>
            <person name="Lovett B.R."/>
            <person name="Lee E."/>
            <person name="Macias A.M."/>
            <person name="Hajek A.E."/>
            <person name="De Bivort B.L."/>
            <person name="Kasson M.T."/>
            <person name="De Fine Licht H.H."/>
            <person name="Stajich J.E."/>
        </authorList>
    </citation>
    <scope>NUCLEOTIDE SEQUENCE</scope>
    <source>
        <strain evidence="1">Berkeley</strain>
    </source>
</reference>
<dbReference type="EMBL" id="QTSX02000803">
    <property type="protein sequence ID" value="KAJ9084830.1"/>
    <property type="molecule type" value="Genomic_DNA"/>
</dbReference>
<comment type="caution">
    <text evidence="1">The sequence shown here is derived from an EMBL/GenBank/DDBJ whole genome shotgun (WGS) entry which is preliminary data.</text>
</comment>
<organism evidence="1 2">
    <name type="scientific">Entomophthora muscae</name>
    <dbReference type="NCBI Taxonomy" id="34485"/>
    <lineage>
        <taxon>Eukaryota</taxon>
        <taxon>Fungi</taxon>
        <taxon>Fungi incertae sedis</taxon>
        <taxon>Zoopagomycota</taxon>
        <taxon>Entomophthoromycotina</taxon>
        <taxon>Entomophthoromycetes</taxon>
        <taxon>Entomophthorales</taxon>
        <taxon>Entomophthoraceae</taxon>
        <taxon>Entomophthora</taxon>
    </lineage>
</organism>
<proteinExistence type="predicted"/>
<sequence>MHSVSVNKPLHSPEIDLLNKFALLNIDEDSDNAKSSLFASTQSKKESINIGATRGKYSEESQSEEQVSLKDLRSGWRIKKRYVVCVDFEATCEADVPFNDSVHEIIEFPAIAIDTLTNEKVAEFHLYLTGITQDVVDKSPNFSDVLSKFLVWIDELLSGKFSSEDRVKPENLETSSEESFTQISGLIFATHGQADILKFLITTCKINKIPLPDIFKEPFIDIQKTACKIFKKNIRLLKESQLRTKSGKPLKVTHSVSLQNLCHLFHIPFVGRCHSGLDDARMVATILQNWALSEYTILPNSS</sequence>
<dbReference type="Proteomes" id="UP001165960">
    <property type="component" value="Unassembled WGS sequence"/>
</dbReference>
<gene>
    <name evidence="1" type="ORF">DSO57_1020139</name>
</gene>
<name>A0ACC2UDB4_9FUNG</name>
<protein>
    <submittedName>
        <fullName evidence="1">Uncharacterized protein</fullName>
    </submittedName>
</protein>
<evidence type="ECO:0000313" key="2">
    <source>
        <dbReference type="Proteomes" id="UP001165960"/>
    </source>
</evidence>